<accession>A0A163L6E3</accession>
<evidence type="ECO:0000259" key="2">
    <source>
        <dbReference type="Pfam" id="PF00668"/>
    </source>
</evidence>
<dbReference type="PANTHER" id="PTHR45527">
    <property type="entry name" value="NONRIBOSOMAL PEPTIDE SYNTHETASE"/>
    <property type="match status" value="1"/>
</dbReference>
<dbReference type="EMBL" id="JYNV01000060">
    <property type="protein sequence ID" value="KZM27535.1"/>
    <property type="molecule type" value="Genomic_DNA"/>
</dbReference>
<sequence>MEFTELADYPLPPGTVTEWTPAAVNPPELWPVDQRPASYIHEAHLKHAEQAKRQVHHQTDVCTPSWLGTSFRIHDRLDRRTWAAALDHWIDRHEVLRTHVAVEGETIVRRTAASGDVRILGAEVGHLASSMSVFTHLQQLLDRSTDPLVWPAYQFATIEGPNHFTVVFAADHALLDGYSVALTAHELQTIYRSLSEGSPPSPPETGSYIDFGTKERDLVGHADRSHPAVQTWREFYAQGEAPYFPALPEPVTGRRVPQQSLSAWLLSARGAERLAEASKRSNQGFLAAILACAAKVTGDLTGADEFRVVVPQHTRSELRWAASLGWFIGVVPVRIPIAPAATVSDLAKVAGTEIRRVRPAAALPYSKVCELIDSPQHLPFVLSYMDVRHVPGAEQWTSWQTRGLRSRDHSGTDVYIWLTRTPEGLNLAIRHPGNARTSRHIHQFAGLLRREMEDFAFSTDTFAPPTNTAVPINTAAPIEENSHGNDTHRSLGTESRDAHREGHIRTADHKRAQGVDWSPWIGFTFTLPGDLDREALRRAVQAFVLRHNTLHSWFEVRSSEDPDGSGVIDRHVVDASTIELTPHSVGSLNTTDAVREHVSRSFAGDTSPLQWPSFISGVVEHGAGFTVYYGVDHSHTDGLSLMLGVEELRALYIAESAGIEAQLPSPGSYVEYSGEERTSAGNLDLAAAPVQQWISILAANAGQLPTFPLDLGVARGEQARSTRTHIDVLDSDESAAFAALCKSNGVGFSTGIFAALALTEIEVADRANYFALNAVGTRSDPRYLYSQGWFINLVPVSFTLSGVTNFTDALPLAHAARAAVKGLADVSIHSVIAQVSKLTGSDIGGTSVPPMVSYIDMRLIPGAEHHDELEARALGGPGTTGDLSMWINRKEDRTFEARPGRILQWTPSEISTGTTYPVPPTSNQQLHLAGSRGDTTWLAATFDVPGPIDTDALKASFEEWTSRHDALSCSFSQAEESGESSALFVDVADVGDLRLREETVADARTPEQVRELLGERLDRWCNPFAFPAYFLGAITREDQSTVVCGFDHAICDGWSMSIAITEISTLYREYTRADRDPIASDLLPEPGSFLNYCFRESATADPEPGDHRIAGWRSFLRACGGDTPHFPVDLGLPAGAMSPQGTDTRMLLDADEAELFDQNCADHRHSSFGAILASIGLATTQLTGKRDTHLLFPVHTRREPRHNHTFGWLVANAPITVTSMDNLHSTARAVNLAFHESLSLSSVSSRQVLRSLGPEVSPTRRDIFSVSYADYRTMPGGSRPRKSKSSESQPAPINPQQLSRVSNADDVQFWFSRTHDGLAVRTRFPAPATRTVHTFLSHVSEILSTP</sequence>
<dbReference type="STRING" id="5454.A0A163L6E3"/>
<feature type="domain" description="Condensation" evidence="2">
    <location>
        <begin position="524"/>
        <end position="810"/>
    </location>
</feature>
<dbReference type="GO" id="GO:0003824">
    <property type="term" value="F:catalytic activity"/>
    <property type="evidence" value="ECO:0007669"/>
    <property type="project" value="InterPro"/>
</dbReference>
<gene>
    <name evidence="3" type="ORF">ST47_g1250</name>
</gene>
<feature type="region of interest" description="Disordered" evidence="1">
    <location>
        <begin position="478"/>
        <end position="509"/>
    </location>
</feature>
<dbReference type="InterPro" id="IPR001242">
    <property type="entry name" value="Condensation_dom"/>
</dbReference>
<protein>
    <recommendedName>
        <fullName evidence="2">Condensation domain-containing protein</fullName>
    </recommendedName>
</protein>
<keyword evidence="4" id="KW-1185">Reference proteome</keyword>
<dbReference type="GO" id="GO:0044550">
    <property type="term" value="P:secondary metabolite biosynthetic process"/>
    <property type="evidence" value="ECO:0007669"/>
    <property type="project" value="TreeGrafter"/>
</dbReference>
<evidence type="ECO:0000256" key="1">
    <source>
        <dbReference type="SAM" id="MobiDB-lite"/>
    </source>
</evidence>
<dbReference type="PANTHER" id="PTHR45527:SF1">
    <property type="entry name" value="FATTY ACID SYNTHASE"/>
    <property type="match status" value="1"/>
</dbReference>
<dbReference type="Gene3D" id="3.30.559.10">
    <property type="entry name" value="Chloramphenicol acetyltransferase-like domain"/>
    <property type="match status" value="3"/>
</dbReference>
<reference evidence="3 4" key="1">
    <citation type="journal article" date="2016" name="Sci. Rep.">
        <title>Draft genome sequencing and secretome analysis of fungal phytopathogen Ascochyta rabiei provides insight into the necrotrophic effector repertoire.</title>
        <authorList>
            <person name="Verma S."/>
            <person name="Gazara R.K."/>
            <person name="Nizam S."/>
            <person name="Parween S."/>
            <person name="Chattopadhyay D."/>
            <person name="Verma P.K."/>
        </authorList>
    </citation>
    <scope>NUCLEOTIDE SEQUENCE [LARGE SCALE GENOMIC DNA]</scope>
    <source>
        <strain evidence="3 4">ArDII</strain>
    </source>
</reference>
<dbReference type="GO" id="GO:0043041">
    <property type="term" value="P:amino acid activation for nonribosomal peptide biosynthetic process"/>
    <property type="evidence" value="ECO:0007669"/>
    <property type="project" value="TreeGrafter"/>
</dbReference>
<dbReference type="SUPFAM" id="SSF52777">
    <property type="entry name" value="CoA-dependent acyltransferases"/>
    <property type="match status" value="6"/>
</dbReference>
<organism evidence="3 4">
    <name type="scientific">Didymella rabiei</name>
    <name type="common">Chickpea ascochyta blight fungus</name>
    <name type="synonym">Mycosphaerella rabiei</name>
    <dbReference type="NCBI Taxonomy" id="5454"/>
    <lineage>
        <taxon>Eukaryota</taxon>
        <taxon>Fungi</taxon>
        <taxon>Dikarya</taxon>
        <taxon>Ascomycota</taxon>
        <taxon>Pezizomycotina</taxon>
        <taxon>Dothideomycetes</taxon>
        <taxon>Pleosporomycetidae</taxon>
        <taxon>Pleosporales</taxon>
        <taxon>Pleosporineae</taxon>
        <taxon>Didymellaceae</taxon>
        <taxon>Ascochyta</taxon>
    </lineage>
</organism>
<dbReference type="Pfam" id="PF00668">
    <property type="entry name" value="Condensation"/>
    <property type="match status" value="3"/>
</dbReference>
<dbReference type="GO" id="GO:0031177">
    <property type="term" value="F:phosphopantetheine binding"/>
    <property type="evidence" value="ECO:0007669"/>
    <property type="project" value="TreeGrafter"/>
</dbReference>
<feature type="domain" description="Condensation" evidence="2">
    <location>
        <begin position="938"/>
        <end position="1239"/>
    </location>
</feature>
<dbReference type="Proteomes" id="UP000076837">
    <property type="component" value="Unassembled WGS sequence"/>
</dbReference>
<evidence type="ECO:0000313" key="4">
    <source>
        <dbReference type="Proteomes" id="UP000076837"/>
    </source>
</evidence>
<dbReference type="GO" id="GO:0005737">
    <property type="term" value="C:cytoplasm"/>
    <property type="evidence" value="ECO:0007669"/>
    <property type="project" value="TreeGrafter"/>
</dbReference>
<comment type="caution">
    <text evidence="3">The sequence shown here is derived from an EMBL/GenBank/DDBJ whole genome shotgun (WGS) entry which is preliminary data.</text>
</comment>
<name>A0A163L6E3_DIDRA</name>
<proteinExistence type="predicted"/>
<dbReference type="Gene3D" id="3.30.559.30">
    <property type="entry name" value="Nonribosomal peptide synthetase, condensation domain"/>
    <property type="match status" value="3"/>
</dbReference>
<feature type="region of interest" description="Disordered" evidence="1">
    <location>
        <begin position="1271"/>
        <end position="1298"/>
    </location>
</feature>
<feature type="compositionally biased region" description="Basic and acidic residues" evidence="1">
    <location>
        <begin position="480"/>
        <end position="509"/>
    </location>
</feature>
<feature type="compositionally biased region" description="Polar residues" evidence="1">
    <location>
        <begin position="1286"/>
        <end position="1298"/>
    </location>
</feature>
<dbReference type="InterPro" id="IPR023213">
    <property type="entry name" value="CAT-like_dom_sf"/>
</dbReference>
<evidence type="ECO:0000313" key="3">
    <source>
        <dbReference type="EMBL" id="KZM27535.1"/>
    </source>
</evidence>
<feature type="domain" description="Condensation" evidence="2">
    <location>
        <begin position="69"/>
        <end position="376"/>
    </location>
</feature>